<dbReference type="PROSITE" id="PS51186">
    <property type="entry name" value="GNAT"/>
    <property type="match status" value="1"/>
</dbReference>
<dbReference type="Gene3D" id="3.40.630.30">
    <property type="match status" value="1"/>
</dbReference>
<sequence>MNIKLERIGVNDCEKLWKMQVEAFSELLEKYRDYETSPANEPVSRVEERLKQPFTYYYFIMDGETAVGAIRVVDMKDGSRKRISPVFIMKEYRGKGYAQKAIIAAEELHGRDNWALDTILQEAGNCYLYEKMGYHRTGDSKVINDRMTIVNYEKN</sequence>
<feature type="domain" description="N-acetyltransferase" evidence="1">
    <location>
        <begin position="14"/>
        <end position="155"/>
    </location>
</feature>
<dbReference type="RefSeq" id="WP_074714374.1">
    <property type="nucleotide sequence ID" value="NZ_FNWV01000001.1"/>
</dbReference>
<evidence type="ECO:0000259" key="1">
    <source>
        <dbReference type="PROSITE" id="PS51186"/>
    </source>
</evidence>
<protein>
    <recommendedName>
        <fullName evidence="1">N-acetyltransferase domain-containing protein</fullName>
    </recommendedName>
</protein>
<dbReference type="InterPro" id="IPR000182">
    <property type="entry name" value="GNAT_dom"/>
</dbReference>
<dbReference type="EMBL" id="FNWV01000001">
    <property type="protein sequence ID" value="SEH42135.1"/>
    <property type="molecule type" value="Genomic_DNA"/>
</dbReference>
<name>A0A1H6I6W3_RUMFL</name>
<dbReference type="OrthoDB" id="9786032at2"/>
<reference evidence="2 3" key="1">
    <citation type="submission" date="2016-10" db="EMBL/GenBank/DDBJ databases">
        <authorList>
            <person name="de Groot N.N."/>
        </authorList>
    </citation>
    <scope>NUCLEOTIDE SEQUENCE [LARGE SCALE GENOMIC DNA]</scope>
    <source>
        <strain evidence="2 3">YAD2003</strain>
    </source>
</reference>
<proteinExistence type="predicted"/>
<dbReference type="GO" id="GO:0016747">
    <property type="term" value="F:acyltransferase activity, transferring groups other than amino-acyl groups"/>
    <property type="evidence" value="ECO:0007669"/>
    <property type="project" value="InterPro"/>
</dbReference>
<organism evidence="2 3">
    <name type="scientific">Ruminococcus flavefaciens</name>
    <dbReference type="NCBI Taxonomy" id="1265"/>
    <lineage>
        <taxon>Bacteria</taxon>
        <taxon>Bacillati</taxon>
        <taxon>Bacillota</taxon>
        <taxon>Clostridia</taxon>
        <taxon>Eubacteriales</taxon>
        <taxon>Oscillospiraceae</taxon>
        <taxon>Ruminococcus</taxon>
    </lineage>
</organism>
<gene>
    <name evidence="2" type="ORF">SAMN02910265_00576</name>
</gene>
<dbReference type="InterPro" id="IPR016181">
    <property type="entry name" value="Acyl_CoA_acyltransferase"/>
</dbReference>
<dbReference type="AlphaFoldDB" id="A0A1H6I6W3"/>
<evidence type="ECO:0000313" key="2">
    <source>
        <dbReference type="EMBL" id="SEH42135.1"/>
    </source>
</evidence>
<dbReference type="CDD" id="cd04301">
    <property type="entry name" value="NAT_SF"/>
    <property type="match status" value="1"/>
</dbReference>
<dbReference type="Pfam" id="PF00583">
    <property type="entry name" value="Acetyltransf_1"/>
    <property type="match status" value="1"/>
</dbReference>
<evidence type="ECO:0000313" key="3">
    <source>
        <dbReference type="Proteomes" id="UP000183190"/>
    </source>
</evidence>
<dbReference type="SUPFAM" id="SSF55729">
    <property type="entry name" value="Acyl-CoA N-acyltransferases (Nat)"/>
    <property type="match status" value="1"/>
</dbReference>
<dbReference type="Proteomes" id="UP000183190">
    <property type="component" value="Unassembled WGS sequence"/>
</dbReference>
<accession>A0A1H6I6W3</accession>